<dbReference type="Pfam" id="PF22767">
    <property type="entry name" value="ThcOx"/>
    <property type="match status" value="1"/>
</dbReference>
<organism evidence="3 4">
    <name type="scientific">Streptomyces flavidovirens</name>
    <dbReference type="NCBI Taxonomy" id="67298"/>
    <lineage>
        <taxon>Bacteria</taxon>
        <taxon>Bacillati</taxon>
        <taxon>Actinomycetota</taxon>
        <taxon>Actinomycetes</taxon>
        <taxon>Kitasatosporales</taxon>
        <taxon>Streptomycetaceae</taxon>
        <taxon>Streptomyces</taxon>
    </lineage>
</organism>
<dbReference type="InterPro" id="IPR052544">
    <property type="entry name" value="Bacteriocin_Proc_Enz"/>
</dbReference>
<dbReference type="PANTHER" id="PTHR43745">
    <property type="entry name" value="NITROREDUCTASE MJ1384-RELATED"/>
    <property type="match status" value="1"/>
</dbReference>
<comment type="caution">
    <text evidence="3">The sequence shown here is derived from an EMBL/GenBank/DDBJ whole genome shotgun (WGS) entry which is preliminary data.</text>
</comment>
<dbReference type="Gene3D" id="3.40.109.10">
    <property type="entry name" value="NADH Oxidase"/>
    <property type="match status" value="1"/>
</dbReference>
<dbReference type="InterPro" id="IPR020051">
    <property type="entry name" value="SagB-type_dehydrogenase"/>
</dbReference>
<evidence type="ECO:0000313" key="4">
    <source>
        <dbReference type="Proteomes" id="UP001601976"/>
    </source>
</evidence>
<dbReference type="CDD" id="cd02142">
    <property type="entry name" value="McbC_SagB-like_oxidoreductase"/>
    <property type="match status" value="1"/>
</dbReference>
<proteinExistence type="predicted"/>
<dbReference type="Pfam" id="PF00881">
    <property type="entry name" value="Nitroreductase"/>
    <property type="match status" value="1"/>
</dbReference>
<gene>
    <name evidence="3" type="ORF">ACFYWW_12930</name>
</gene>
<feature type="domain" description="Cyanobactin oxidase ThcOx second" evidence="2">
    <location>
        <begin position="137"/>
        <end position="256"/>
    </location>
</feature>
<reference evidence="3 4" key="1">
    <citation type="submission" date="2024-10" db="EMBL/GenBank/DDBJ databases">
        <title>The Natural Products Discovery Center: Release of the First 8490 Sequenced Strains for Exploring Actinobacteria Biosynthetic Diversity.</title>
        <authorList>
            <person name="Kalkreuter E."/>
            <person name="Kautsar S.A."/>
            <person name="Yang D."/>
            <person name="Bader C.D."/>
            <person name="Teijaro C.N."/>
            <person name="Fluegel L."/>
            <person name="Davis C.M."/>
            <person name="Simpson J.R."/>
            <person name="Lauterbach L."/>
            <person name="Steele A.D."/>
            <person name="Gui C."/>
            <person name="Meng S."/>
            <person name="Li G."/>
            <person name="Viehrig K."/>
            <person name="Ye F."/>
            <person name="Su P."/>
            <person name="Kiefer A.F."/>
            <person name="Nichols A."/>
            <person name="Cepeda A.J."/>
            <person name="Yan W."/>
            <person name="Fan B."/>
            <person name="Jiang Y."/>
            <person name="Adhikari A."/>
            <person name="Zheng C.-J."/>
            <person name="Schuster L."/>
            <person name="Cowan T.M."/>
            <person name="Smanski M.J."/>
            <person name="Chevrette M.G."/>
            <person name="De Carvalho L.P.S."/>
            <person name="Shen B."/>
        </authorList>
    </citation>
    <scope>NUCLEOTIDE SEQUENCE [LARGE SCALE GENOMIC DNA]</scope>
    <source>
        <strain evidence="3 4">NPDC003029</strain>
    </source>
</reference>
<dbReference type="InterPro" id="IPR054488">
    <property type="entry name" value="ThcOx_dom2"/>
</dbReference>
<dbReference type="PANTHER" id="PTHR43745:SF2">
    <property type="entry name" value="NITROREDUCTASE MJ1384-RELATED"/>
    <property type="match status" value="1"/>
</dbReference>
<evidence type="ECO:0000259" key="1">
    <source>
        <dbReference type="Pfam" id="PF00881"/>
    </source>
</evidence>
<feature type="domain" description="Nitroreductase" evidence="1">
    <location>
        <begin position="353"/>
        <end position="484"/>
    </location>
</feature>
<dbReference type="RefSeq" id="WP_387895552.1">
    <property type="nucleotide sequence ID" value="NZ_JBIAPK010000003.1"/>
</dbReference>
<name>A0ABW6RG74_9ACTN</name>
<dbReference type="InterPro" id="IPR000415">
    <property type="entry name" value="Nitroreductase-like"/>
</dbReference>
<sequence>MSISDFALPRLTELWSLRDDTHVDFDSGPRGSVLLDTRWGELRIPEPGEELREALRRMLIGPVSLRNVLPDFPDIGVPADDTPLSAGTAALLHALSRLQHVVVRMLAVGPAPLLSVVPLSEHARFAPRPLPEGRPCRLSRFAVLRHAEDGLRMESPLSHHRVELLRPEATLLLSRLGSTRGTPWQADAVPALSAAVTDAALSYLAATGMVLLAEPPEAPRSPDLPPLFSEDHDPALLPWSADDLLVHSRSRLGRHDGDFGAAYSHADRVPPEPVVKPPVNEVNIPLFRPDLDELQNTDPPFTAALESDRPLPRCGSGELTARQIGSLLYRAARVRSLHSPDRHVPQGYLHSDRPYPSIGDTYALELYLLAGEHTWPAPGAYHYNPLTHCLEKVDAAPEALAELSANARTAANLPGPPPLLLTITARFSRSSYKFSGVAYTSILKDVGALQQTLSLVATTLGLGSCALAVGDADAAVRAFGLDWRTESSVGDFLIGPPATAETGPARDVMVIGSLPRVGGVAKAATGVDRHSAPGGRNR</sequence>
<dbReference type="EMBL" id="JBIAPK010000003">
    <property type="protein sequence ID" value="MFF3339617.1"/>
    <property type="molecule type" value="Genomic_DNA"/>
</dbReference>
<dbReference type="SUPFAM" id="SSF55469">
    <property type="entry name" value="FMN-dependent nitroreductase-like"/>
    <property type="match status" value="1"/>
</dbReference>
<accession>A0ABW6RG74</accession>
<dbReference type="NCBIfam" id="TIGR03605">
    <property type="entry name" value="antibiot_sagB"/>
    <property type="match status" value="1"/>
</dbReference>
<evidence type="ECO:0000259" key="2">
    <source>
        <dbReference type="Pfam" id="PF22767"/>
    </source>
</evidence>
<protein>
    <submittedName>
        <fullName evidence="3">SagB family peptide dehydrogenase</fullName>
    </submittedName>
</protein>
<keyword evidence="4" id="KW-1185">Reference proteome</keyword>
<dbReference type="InterPro" id="IPR029479">
    <property type="entry name" value="Nitroreductase"/>
</dbReference>
<evidence type="ECO:0000313" key="3">
    <source>
        <dbReference type="EMBL" id="MFF3339617.1"/>
    </source>
</evidence>
<dbReference type="Proteomes" id="UP001601976">
    <property type="component" value="Unassembled WGS sequence"/>
</dbReference>